<dbReference type="GO" id="GO:0016811">
    <property type="term" value="F:hydrolase activity, acting on carbon-nitrogen (but not peptide) bonds, in linear amides"/>
    <property type="evidence" value="ECO:0007669"/>
    <property type="project" value="TreeGrafter"/>
</dbReference>
<proteinExistence type="predicted"/>
<evidence type="ECO:0000313" key="1">
    <source>
        <dbReference type="EMBL" id="KKQ75845.1"/>
    </source>
</evidence>
<dbReference type="Gene3D" id="3.40.50.10320">
    <property type="entry name" value="LmbE-like"/>
    <property type="match status" value="1"/>
</dbReference>
<comment type="caution">
    <text evidence="1">The sequence shown here is derived from an EMBL/GenBank/DDBJ whole genome shotgun (WGS) entry which is preliminary data.</text>
</comment>
<accession>A0A0G0KK18</accession>
<name>A0A0G0KK18_9BACT</name>
<gene>
    <name evidence="1" type="ORF">US96_C0003G0003</name>
</gene>
<dbReference type="PANTHER" id="PTHR12993">
    <property type="entry name" value="N-ACETYLGLUCOSAMINYL-PHOSPHATIDYLINOSITOL DE-N-ACETYLASE-RELATED"/>
    <property type="match status" value="1"/>
</dbReference>
<dbReference type="InterPro" id="IPR003737">
    <property type="entry name" value="GlcNAc_PI_deacetylase-related"/>
</dbReference>
<protein>
    <submittedName>
        <fullName evidence="1">LmbE family protein</fullName>
    </submittedName>
</protein>
<dbReference type="Pfam" id="PF02585">
    <property type="entry name" value="PIG-L"/>
    <property type="match status" value="1"/>
</dbReference>
<dbReference type="PANTHER" id="PTHR12993:SF11">
    <property type="entry name" value="N-ACETYLGLUCOSAMINYL-PHOSPHATIDYLINOSITOL DE-N-ACETYLASE"/>
    <property type="match status" value="1"/>
</dbReference>
<organism evidence="1 2">
    <name type="scientific">Candidatus Woesebacteria bacterium GW2011_GWB1_38_5b</name>
    <dbReference type="NCBI Taxonomy" id="1618569"/>
    <lineage>
        <taxon>Bacteria</taxon>
        <taxon>Candidatus Woeseibacteriota</taxon>
    </lineage>
</organism>
<evidence type="ECO:0000313" key="2">
    <source>
        <dbReference type="Proteomes" id="UP000034181"/>
    </source>
</evidence>
<sequence>MKNLLIISAHADDHIACAGTIFKLTNESGFYAYEIILTNSELGQNFKVDSEIDKKTVAKTRAEELSRASKFLGIKASFCMNQPDLALTYSQELVFEVVKIIRETKPKIVFLHNNYDSHPDHTAAFRIGLTAVKIAAMGVKKESLGIPFRVPTVLCAEGMLPIKTQILVDITKYLNKKTKLFKIYVSQANSKAVAFEKSLATVRGYHLRKENGKFAESFSLQEEFPILLFEKNE</sequence>
<dbReference type="SUPFAM" id="SSF102588">
    <property type="entry name" value="LmbE-like"/>
    <property type="match status" value="1"/>
</dbReference>
<dbReference type="AlphaFoldDB" id="A0A0G0KK18"/>
<dbReference type="EMBL" id="LBUZ01000003">
    <property type="protein sequence ID" value="KKQ75845.1"/>
    <property type="molecule type" value="Genomic_DNA"/>
</dbReference>
<dbReference type="InterPro" id="IPR024078">
    <property type="entry name" value="LmbE-like_dom_sf"/>
</dbReference>
<dbReference type="Proteomes" id="UP000034181">
    <property type="component" value="Unassembled WGS sequence"/>
</dbReference>
<reference evidence="1 2" key="1">
    <citation type="journal article" date="2015" name="Nature">
        <title>rRNA introns, odd ribosomes, and small enigmatic genomes across a large radiation of phyla.</title>
        <authorList>
            <person name="Brown C.T."/>
            <person name="Hug L.A."/>
            <person name="Thomas B.C."/>
            <person name="Sharon I."/>
            <person name="Castelle C.J."/>
            <person name="Singh A."/>
            <person name="Wilkins M.J."/>
            <person name="Williams K.H."/>
            <person name="Banfield J.F."/>
        </authorList>
    </citation>
    <scope>NUCLEOTIDE SEQUENCE [LARGE SCALE GENOMIC DNA]</scope>
</reference>